<organism evidence="1 2">
    <name type="scientific">Auriscalpium vulgare</name>
    <dbReference type="NCBI Taxonomy" id="40419"/>
    <lineage>
        <taxon>Eukaryota</taxon>
        <taxon>Fungi</taxon>
        <taxon>Dikarya</taxon>
        <taxon>Basidiomycota</taxon>
        <taxon>Agaricomycotina</taxon>
        <taxon>Agaricomycetes</taxon>
        <taxon>Russulales</taxon>
        <taxon>Auriscalpiaceae</taxon>
        <taxon>Auriscalpium</taxon>
    </lineage>
</organism>
<evidence type="ECO:0000313" key="1">
    <source>
        <dbReference type="EMBL" id="KAI0047540.1"/>
    </source>
</evidence>
<dbReference type="Proteomes" id="UP000814033">
    <property type="component" value="Unassembled WGS sequence"/>
</dbReference>
<evidence type="ECO:0000313" key="2">
    <source>
        <dbReference type="Proteomes" id="UP000814033"/>
    </source>
</evidence>
<reference evidence="1" key="2">
    <citation type="journal article" date="2022" name="New Phytol.">
        <title>Evolutionary transition to the ectomycorrhizal habit in the genomes of a hyperdiverse lineage of mushroom-forming fungi.</title>
        <authorList>
            <person name="Looney B."/>
            <person name="Miyauchi S."/>
            <person name="Morin E."/>
            <person name="Drula E."/>
            <person name="Courty P.E."/>
            <person name="Kohler A."/>
            <person name="Kuo A."/>
            <person name="LaButti K."/>
            <person name="Pangilinan J."/>
            <person name="Lipzen A."/>
            <person name="Riley R."/>
            <person name="Andreopoulos W."/>
            <person name="He G."/>
            <person name="Johnson J."/>
            <person name="Nolan M."/>
            <person name="Tritt A."/>
            <person name="Barry K.W."/>
            <person name="Grigoriev I.V."/>
            <person name="Nagy L.G."/>
            <person name="Hibbett D."/>
            <person name="Henrissat B."/>
            <person name="Matheny P.B."/>
            <person name="Labbe J."/>
            <person name="Martin F.M."/>
        </authorList>
    </citation>
    <scope>NUCLEOTIDE SEQUENCE</scope>
    <source>
        <strain evidence="1">FP105234-sp</strain>
    </source>
</reference>
<sequence>MYSVSTASVVLHAVDYIQFLALDRVQDPFLNSEKAYAVATVLDDLSYSIPTVHFIFGDAIVVWRLWVIWMHSWRITIVPFFLLFCTFAVVVAQIVTTVLSLGDTRGVSADPGNPWHYMPVKLYFASLVLTLCTNGVVTCLIAYRAWIHHRSSQAVHMRIGRDRVLAVLLLLVESGALYCAIWLALIILWPFSASHPQLTYRFTDLIPQLTGMYPTVIIVICALRRSYVDTILSASEDIPSIIFTPNGHAPATRTTQLRHYLSRERTIELGASHDGCSSRSSLRASVEDAAKTV</sequence>
<comment type="caution">
    <text evidence="1">The sequence shown here is derived from an EMBL/GenBank/DDBJ whole genome shotgun (WGS) entry which is preliminary data.</text>
</comment>
<dbReference type="EMBL" id="MU275902">
    <property type="protein sequence ID" value="KAI0047540.1"/>
    <property type="molecule type" value="Genomic_DNA"/>
</dbReference>
<protein>
    <submittedName>
        <fullName evidence="1">Uncharacterized protein</fullName>
    </submittedName>
</protein>
<keyword evidence="2" id="KW-1185">Reference proteome</keyword>
<gene>
    <name evidence="1" type="ORF">FA95DRAFT_1605969</name>
</gene>
<proteinExistence type="predicted"/>
<accession>A0ACB8RU01</accession>
<name>A0ACB8RU01_9AGAM</name>
<reference evidence="1" key="1">
    <citation type="submission" date="2021-02" db="EMBL/GenBank/DDBJ databases">
        <authorList>
            <consortium name="DOE Joint Genome Institute"/>
            <person name="Ahrendt S."/>
            <person name="Looney B.P."/>
            <person name="Miyauchi S."/>
            <person name="Morin E."/>
            <person name="Drula E."/>
            <person name="Courty P.E."/>
            <person name="Chicoki N."/>
            <person name="Fauchery L."/>
            <person name="Kohler A."/>
            <person name="Kuo A."/>
            <person name="Labutti K."/>
            <person name="Pangilinan J."/>
            <person name="Lipzen A."/>
            <person name="Riley R."/>
            <person name="Andreopoulos W."/>
            <person name="He G."/>
            <person name="Johnson J."/>
            <person name="Barry K.W."/>
            <person name="Grigoriev I.V."/>
            <person name="Nagy L."/>
            <person name="Hibbett D."/>
            <person name="Henrissat B."/>
            <person name="Matheny P.B."/>
            <person name="Labbe J."/>
            <person name="Martin F."/>
        </authorList>
    </citation>
    <scope>NUCLEOTIDE SEQUENCE</scope>
    <source>
        <strain evidence="1">FP105234-sp</strain>
    </source>
</reference>